<reference evidence="5 6" key="2">
    <citation type="submission" date="2015-03" db="EMBL/GenBank/DDBJ databases">
        <authorList>
            <consortium name="Pathogen Informatics"/>
        </authorList>
    </citation>
    <scope>NUCLEOTIDE SEQUENCE [LARGE SCALE GENOMIC DNA]</scope>
    <source>
        <strain evidence="5">K00500041</strain>
        <strain evidence="3 7">M09401471</strain>
        <strain evidence="6">N09902308</strain>
    </source>
</reference>
<proteinExistence type="predicted"/>
<dbReference type="Proteomes" id="UP000044938">
    <property type="component" value="Unassembled WGS sequence"/>
</dbReference>
<evidence type="ECO:0000256" key="1">
    <source>
        <dbReference type="SAM" id="MobiDB-lite"/>
    </source>
</evidence>
<evidence type="ECO:0000313" key="3">
    <source>
        <dbReference type="EMBL" id="COX98569.1"/>
    </source>
</evidence>
<organism evidence="2 5">
    <name type="scientific">Mycobacterium tuberculosis</name>
    <dbReference type="NCBI Taxonomy" id="1773"/>
    <lineage>
        <taxon>Bacteria</taxon>
        <taxon>Bacillati</taxon>
        <taxon>Actinomycetota</taxon>
        <taxon>Actinomycetes</taxon>
        <taxon>Mycobacteriales</taxon>
        <taxon>Mycobacteriaceae</taxon>
        <taxon>Mycobacterium</taxon>
        <taxon>Mycobacterium tuberculosis complex</taxon>
    </lineage>
</organism>
<evidence type="ECO:0000313" key="5">
    <source>
        <dbReference type="Proteomes" id="UP000038802"/>
    </source>
</evidence>
<name>A0A0U0TSD2_MYCTX</name>
<dbReference type="EMBL" id="CSAE01001570">
    <property type="protein sequence ID" value="COX75571.1"/>
    <property type="molecule type" value="Genomic_DNA"/>
</dbReference>
<reference evidence="2" key="1">
    <citation type="submission" date="2015-03" db="EMBL/GenBank/DDBJ databases">
        <authorList>
            <person name="Murphy D."/>
        </authorList>
    </citation>
    <scope>NUCLEOTIDE SEQUENCE [LARGE SCALE GENOMIC DNA]</scope>
    <source>
        <strain evidence="2">K00500041</strain>
    </source>
</reference>
<evidence type="ECO:0000313" key="6">
    <source>
        <dbReference type="Proteomes" id="UP000039021"/>
    </source>
</evidence>
<evidence type="ECO:0000313" key="2">
    <source>
        <dbReference type="EMBL" id="COX75571.1"/>
    </source>
</evidence>
<feature type="region of interest" description="Disordered" evidence="1">
    <location>
        <begin position="1"/>
        <end position="20"/>
    </location>
</feature>
<reference evidence="4" key="3">
    <citation type="submission" date="2015-03" db="EMBL/GenBank/DDBJ databases">
        <authorList>
            <consortium name="Pathogen Informatics"/>
            <person name="Murphy D."/>
        </authorList>
    </citation>
    <scope>NUCLEOTIDE SEQUENCE</scope>
    <source>
        <strain evidence="4">N09902308</strain>
    </source>
</reference>
<dbReference type="AlphaFoldDB" id="A0A0U0TSD2"/>
<evidence type="ECO:0000313" key="7">
    <source>
        <dbReference type="Proteomes" id="UP000044938"/>
    </source>
</evidence>
<dbReference type="EMBL" id="CSAJ01001441">
    <property type="protein sequence ID" value="COX98569.1"/>
    <property type="molecule type" value="Genomic_DNA"/>
</dbReference>
<dbReference type="EMBL" id="CSBK01002295">
    <property type="protein sequence ID" value="COZ68390.1"/>
    <property type="molecule type" value="Genomic_DNA"/>
</dbReference>
<accession>A0A0U0TSD2</accession>
<dbReference type="Proteomes" id="UP000039021">
    <property type="component" value="Unassembled WGS sequence"/>
</dbReference>
<protein>
    <submittedName>
        <fullName evidence="2">Uncharacterized protein</fullName>
    </submittedName>
</protein>
<dbReference type="Proteomes" id="UP000038802">
    <property type="component" value="Unassembled WGS sequence"/>
</dbReference>
<evidence type="ECO:0000313" key="4">
    <source>
        <dbReference type="EMBL" id="COZ68390.1"/>
    </source>
</evidence>
<sequence>MPHKIPPAPPACPVPGAPAAPSPINGRPSNAWVGALRALSTLCSSVANGAALVASALTYEPTAALNVCANRS</sequence>
<gene>
    <name evidence="2" type="ORF">ERS007703_05446</name>
    <name evidence="3" type="ORF">ERS007720_05052</name>
    <name evidence="4" type="ORF">ERS007739_04021</name>
</gene>